<gene>
    <name evidence="1" type="ORF">LRS37_09245</name>
</gene>
<dbReference type="InterPro" id="IPR012347">
    <property type="entry name" value="Ferritin-like"/>
</dbReference>
<comment type="caution">
    <text evidence="1">The sequence shown here is derived from an EMBL/GenBank/DDBJ whole genome shotgun (WGS) entry which is preliminary data.</text>
</comment>
<evidence type="ECO:0000313" key="2">
    <source>
        <dbReference type="Proteomes" id="UP001162836"/>
    </source>
</evidence>
<organism evidence="1 2">
    <name type="scientific">Neobacillus sedimentimangrovi</name>
    <dbReference type="NCBI Taxonomy" id="2699460"/>
    <lineage>
        <taxon>Bacteria</taxon>
        <taxon>Bacillati</taxon>
        <taxon>Bacillota</taxon>
        <taxon>Bacilli</taxon>
        <taxon>Bacillales</taxon>
        <taxon>Bacillaceae</taxon>
        <taxon>Neobacillus</taxon>
    </lineage>
</organism>
<keyword evidence="2" id="KW-1185">Reference proteome</keyword>
<dbReference type="EMBL" id="JAJODE010000022">
    <property type="protein sequence ID" value="MCD4839055.1"/>
    <property type="molecule type" value="Genomic_DNA"/>
</dbReference>
<sequence length="352" mass="40441">MMTADKNLNPMDVIKPIQYSAKELDETQPFTSVEMGKLWATFNGNSMSQQILTYFLQHCDDDAIRTLLENSLALCKDFSKKIEVFFHKENFPIPFSFTEEDVNLTAPRLFHDEFYVHYLKYAAKAGLNLYSIAIPLVLREDIREFFNYANECTAILLGQINNILYGHHYLAKPPMIPIPEKPTFINKQNYLNGWFGDVRPLHAMEVIHLYDNIENNTTSKALLLGFYQTVRDEKIKALFKRGIDLTDKAVKQCMEKLQKENLPTPTYIDHLVTTSDSAPFSDKIMLFHKLDMFAMKIRSCANAISVNGRRDISALFLRNLTSIGLFVDDAANLLIENGWMESPPLAFDRSKL</sequence>
<name>A0ABS8QIP7_9BACI</name>
<accession>A0ABS8QIP7</accession>
<dbReference type="Gene3D" id="1.20.1260.10">
    <property type="match status" value="2"/>
</dbReference>
<proteinExistence type="predicted"/>
<dbReference type="Pfam" id="PF11553">
    <property type="entry name" value="DUF3231"/>
    <property type="match status" value="2"/>
</dbReference>
<dbReference type="Proteomes" id="UP001162836">
    <property type="component" value="Unassembled WGS sequence"/>
</dbReference>
<reference evidence="1 2" key="1">
    <citation type="journal article" date="2023" name="Antonie Van Leeuwenhoek">
        <title>Unveiling the genomic potential of a novel thermostable glycoside hydrolases producing Neobacillus sedimentimangrovi UE25.</title>
        <authorList>
            <person name="Ejaz U."/>
            <person name="Saleem F."/>
            <person name="Rashid R."/>
            <person name="Hasan K.A."/>
            <person name="Syed M.N."/>
            <person name="Sohail M."/>
        </authorList>
    </citation>
    <scope>NUCLEOTIDE SEQUENCE [LARGE SCALE GENOMIC DNA]</scope>
    <source>
        <strain evidence="1 2">UE25</strain>
    </source>
</reference>
<dbReference type="InterPro" id="IPR021617">
    <property type="entry name" value="DUF3231"/>
</dbReference>
<protein>
    <submittedName>
        <fullName evidence="1">DUF3231 family protein</fullName>
    </submittedName>
</protein>
<evidence type="ECO:0000313" key="1">
    <source>
        <dbReference type="EMBL" id="MCD4839055.1"/>
    </source>
</evidence>
<dbReference type="RefSeq" id="WP_231314825.1">
    <property type="nucleotide sequence ID" value="NZ_JAJODE010000022.1"/>
</dbReference>